<sequence length="51" mass="5484">MNEKQVGLLVISPMIIGTAILMWRQGAMGWKQVAAVAVAVASVAGFLFFNF</sequence>
<dbReference type="Proteomes" id="UP000251075">
    <property type="component" value="Unassembled WGS sequence"/>
</dbReference>
<evidence type="ECO:0000313" key="3">
    <source>
        <dbReference type="Proteomes" id="UP000251075"/>
    </source>
</evidence>
<evidence type="ECO:0000256" key="1">
    <source>
        <dbReference type="SAM" id="Phobius"/>
    </source>
</evidence>
<keyword evidence="1" id="KW-0472">Membrane</keyword>
<evidence type="ECO:0000313" key="2">
    <source>
        <dbReference type="EMBL" id="RAU20310.1"/>
    </source>
</evidence>
<reference evidence="2 3" key="1">
    <citation type="submission" date="2017-11" db="EMBL/GenBank/DDBJ databases">
        <title>Draft genome sequence of magnetotactic bacterium Magnetospirillum kuznetsovii LBB-42.</title>
        <authorList>
            <person name="Grouzdev D.S."/>
            <person name="Rysina M.S."/>
            <person name="Baslerov R.V."/>
            <person name="Koziaeva V."/>
        </authorList>
    </citation>
    <scope>NUCLEOTIDE SEQUENCE [LARGE SCALE GENOMIC DNA]</scope>
    <source>
        <strain evidence="2 3">LBB-42</strain>
    </source>
</reference>
<gene>
    <name evidence="2" type="ORF">CU669_18865</name>
</gene>
<dbReference type="AlphaFoldDB" id="A0A364NTG8"/>
<comment type="caution">
    <text evidence="2">The sequence shown here is derived from an EMBL/GenBank/DDBJ whole genome shotgun (WGS) entry which is preliminary data.</text>
</comment>
<accession>A0A364NTG8</accession>
<name>A0A364NTG8_9PROT</name>
<feature type="transmembrane region" description="Helical" evidence="1">
    <location>
        <begin position="30"/>
        <end position="49"/>
    </location>
</feature>
<keyword evidence="1" id="KW-1133">Transmembrane helix</keyword>
<feature type="transmembrane region" description="Helical" evidence="1">
    <location>
        <begin position="6"/>
        <end position="23"/>
    </location>
</feature>
<keyword evidence="3" id="KW-1185">Reference proteome</keyword>
<keyword evidence="1" id="KW-0812">Transmembrane</keyword>
<protein>
    <submittedName>
        <fullName evidence="2">Uncharacterized protein</fullName>
    </submittedName>
</protein>
<dbReference type="EMBL" id="PGTO01000026">
    <property type="protein sequence ID" value="RAU20310.1"/>
    <property type="molecule type" value="Genomic_DNA"/>
</dbReference>
<dbReference type="RefSeq" id="WP_161539720.1">
    <property type="nucleotide sequence ID" value="NZ_PGTO01000026.1"/>
</dbReference>
<proteinExistence type="predicted"/>
<organism evidence="2 3">
    <name type="scientific">Paramagnetospirillum kuznetsovii</name>
    <dbReference type="NCBI Taxonomy" id="2053833"/>
    <lineage>
        <taxon>Bacteria</taxon>
        <taxon>Pseudomonadati</taxon>
        <taxon>Pseudomonadota</taxon>
        <taxon>Alphaproteobacteria</taxon>
        <taxon>Rhodospirillales</taxon>
        <taxon>Magnetospirillaceae</taxon>
        <taxon>Paramagnetospirillum</taxon>
    </lineage>
</organism>